<proteinExistence type="predicted"/>
<dbReference type="Proteomes" id="UP000239156">
    <property type="component" value="Unassembled WGS sequence"/>
</dbReference>
<reference evidence="2" key="1">
    <citation type="submission" date="2017-12" db="EMBL/GenBank/DDBJ databases">
        <title>Gene loss provides genomic basis for host adaptation in cereal stripe rust fungi.</title>
        <authorList>
            <person name="Xia C."/>
        </authorList>
    </citation>
    <scope>NUCLEOTIDE SEQUENCE [LARGE SCALE GENOMIC DNA]</scope>
    <source>
        <strain evidence="2">93-210</strain>
    </source>
</reference>
<dbReference type="AlphaFoldDB" id="A0A2S4VK13"/>
<dbReference type="VEuPathDB" id="FungiDB:PSTT_06522"/>
<sequence length="404" mass="46115">MYAHPQINRLVEILLRLLSHELISNILSIPNQQKQLSSLLNFFTKKNQSVIIPSIAPHLVKKLIKLYIQDISLPKEDYYYYGPNELPLPLYLSICSVYDQIDTFGFTKTGEYCYHRLSLDDPTEIQLIQNHLQSSRFMTIVNLTGHRKFTDSGLVNLHLLLGISIRSIILDHTSVTDHGIAHLSRALSIDDHQQAPSSSSSDLHPTDAFRELKSISLRGLNLVTDRSAKKLTRFPNLLSIDLTGTSCTDASRTIMNKSHPSSPFRYARSDEDLAMFSNSLDPSQKIIKLLNLDKPRTNHIPFFFQINTPDNHRRLNDPNNIQTNQEPYGFSTKFKPIQLLRNDPLSSSIPTNPPPHLYDPPSNGHHHQQLPGTSTPQHTSIKRKRLDTCIFNDLDEVRKIHKRN</sequence>
<evidence type="ECO:0000313" key="2">
    <source>
        <dbReference type="EMBL" id="POW09829.1"/>
    </source>
</evidence>
<evidence type="ECO:0000256" key="1">
    <source>
        <dbReference type="SAM" id="MobiDB-lite"/>
    </source>
</evidence>
<accession>A0A2S4VK13</accession>
<dbReference type="SUPFAM" id="SSF52047">
    <property type="entry name" value="RNI-like"/>
    <property type="match status" value="1"/>
</dbReference>
<feature type="compositionally biased region" description="Polar residues" evidence="1">
    <location>
        <begin position="370"/>
        <end position="379"/>
    </location>
</feature>
<dbReference type="Gene3D" id="3.80.10.10">
    <property type="entry name" value="Ribonuclease Inhibitor"/>
    <property type="match status" value="1"/>
</dbReference>
<evidence type="ECO:0000313" key="3">
    <source>
        <dbReference type="Proteomes" id="UP000239156"/>
    </source>
</evidence>
<organism evidence="2 3">
    <name type="scientific">Puccinia striiformis</name>
    <dbReference type="NCBI Taxonomy" id="27350"/>
    <lineage>
        <taxon>Eukaryota</taxon>
        <taxon>Fungi</taxon>
        <taxon>Dikarya</taxon>
        <taxon>Basidiomycota</taxon>
        <taxon>Pucciniomycotina</taxon>
        <taxon>Pucciniomycetes</taxon>
        <taxon>Pucciniales</taxon>
        <taxon>Pucciniaceae</taxon>
        <taxon>Puccinia</taxon>
    </lineage>
</organism>
<comment type="caution">
    <text evidence="2">The sequence shown here is derived from an EMBL/GenBank/DDBJ whole genome shotgun (WGS) entry which is preliminary data.</text>
</comment>
<dbReference type="InterPro" id="IPR032675">
    <property type="entry name" value="LRR_dom_sf"/>
</dbReference>
<name>A0A2S4VK13_9BASI</name>
<gene>
    <name evidence="2" type="ORF">PSTT_06522</name>
</gene>
<evidence type="ECO:0008006" key="4">
    <source>
        <dbReference type="Google" id="ProtNLM"/>
    </source>
</evidence>
<protein>
    <recommendedName>
        <fullName evidence="4">RNI-like protein</fullName>
    </recommendedName>
</protein>
<feature type="region of interest" description="Disordered" evidence="1">
    <location>
        <begin position="342"/>
        <end position="382"/>
    </location>
</feature>
<keyword evidence="3" id="KW-1185">Reference proteome</keyword>
<dbReference type="EMBL" id="PKSL01000051">
    <property type="protein sequence ID" value="POW09829.1"/>
    <property type="molecule type" value="Genomic_DNA"/>
</dbReference>